<feature type="transmembrane region" description="Helical" evidence="6">
    <location>
        <begin position="202"/>
        <end position="221"/>
    </location>
</feature>
<evidence type="ECO:0000256" key="5">
    <source>
        <dbReference type="ARBA" id="ARBA00023136"/>
    </source>
</evidence>
<comment type="subcellular location">
    <subcellularLocation>
        <location evidence="1">Cell membrane</location>
        <topology evidence="1">Multi-pass membrane protein</topology>
    </subcellularLocation>
</comment>
<dbReference type="Proteomes" id="UP000198556">
    <property type="component" value="Unassembled WGS sequence"/>
</dbReference>
<feature type="transmembrane region" description="Helical" evidence="6">
    <location>
        <begin position="127"/>
        <end position="149"/>
    </location>
</feature>
<proteinExistence type="predicted"/>
<evidence type="ECO:0000256" key="2">
    <source>
        <dbReference type="ARBA" id="ARBA00022475"/>
    </source>
</evidence>
<reference evidence="7 8" key="1">
    <citation type="submission" date="2016-10" db="EMBL/GenBank/DDBJ databases">
        <authorList>
            <person name="de Groot N.N."/>
        </authorList>
    </citation>
    <scope>NUCLEOTIDE SEQUENCE [LARGE SCALE GENOMIC DNA]</scope>
    <source>
        <strain evidence="7 8">DSM 15827</strain>
    </source>
</reference>
<keyword evidence="3 6" id="KW-0812">Transmembrane</keyword>
<dbReference type="NCBIfam" id="TIGR00765">
    <property type="entry name" value="yihY_not_rbn"/>
    <property type="match status" value="1"/>
</dbReference>
<dbReference type="PANTHER" id="PTHR30213:SF0">
    <property type="entry name" value="UPF0761 MEMBRANE PROTEIN YIHY"/>
    <property type="match status" value="1"/>
</dbReference>
<dbReference type="STRING" id="137733.SAMN05421767_10438"/>
<name>A0A1H9I2P1_9LACT</name>
<accession>A0A1H9I2P1</accession>
<dbReference type="GO" id="GO:0005886">
    <property type="term" value="C:plasma membrane"/>
    <property type="evidence" value="ECO:0007669"/>
    <property type="project" value="UniProtKB-SubCell"/>
</dbReference>
<dbReference type="InterPro" id="IPR017039">
    <property type="entry name" value="Virul_fac_BrkB"/>
</dbReference>
<dbReference type="OrthoDB" id="9775903at2"/>
<evidence type="ECO:0000256" key="3">
    <source>
        <dbReference type="ARBA" id="ARBA00022692"/>
    </source>
</evidence>
<dbReference type="PIRSF" id="PIRSF035875">
    <property type="entry name" value="RNase_BN"/>
    <property type="match status" value="1"/>
</dbReference>
<keyword evidence="8" id="KW-1185">Reference proteome</keyword>
<evidence type="ECO:0000313" key="8">
    <source>
        <dbReference type="Proteomes" id="UP000198556"/>
    </source>
</evidence>
<feature type="transmembrane region" description="Helical" evidence="6">
    <location>
        <begin position="241"/>
        <end position="265"/>
    </location>
</feature>
<evidence type="ECO:0000256" key="1">
    <source>
        <dbReference type="ARBA" id="ARBA00004651"/>
    </source>
</evidence>
<gene>
    <name evidence="7" type="ORF">SAMN05421767_10438</name>
</gene>
<sequence length="281" mass="31231">MTIKIFLKAMIEKVQQNDLFNIGAMLAYYLLFSIFPFLIFLLNIVGLIAAEYQQDILELLQVLPKNVVEIINPILTSMIHSSSGTLLSVSLLVALWAGSKGIIKLMGEVSRAFGSTKPHSFLVTRALGLLFTLALSAMMVVLVSANVFGDIIYHYVVSLVGEKELLVEVFHLLRGIVPFLVMVIIFALLYRFSPSADVKRKITIIDMLPGALFTSVSWVVITNAFSFYVNNFGRYDATYGSLGGIIVLLLWLYLSSIVMVLGAYVSSVYVDLKEQDKLEIK</sequence>
<evidence type="ECO:0000256" key="4">
    <source>
        <dbReference type="ARBA" id="ARBA00022989"/>
    </source>
</evidence>
<dbReference type="AlphaFoldDB" id="A0A1H9I2P1"/>
<keyword evidence="4 6" id="KW-1133">Transmembrane helix</keyword>
<keyword evidence="5 6" id="KW-0472">Membrane</keyword>
<dbReference type="RefSeq" id="WP_089745962.1">
    <property type="nucleotide sequence ID" value="NZ_FOGF01000004.1"/>
</dbReference>
<keyword evidence="2" id="KW-1003">Cell membrane</keyword>
<dbReference type="EMBL" id="FOGF01000004">
    <property type="protein sequence ID" value="SEQ68807.1"/>
    <property type="molecule type" value="Genomic_DNA"/>
</dbReference>
<dbReference type="PANTHER" id="PTHR30213">
    <property type="entry name" value="INNER MEMBRANE PROTEIN YHJD"/>
    <property type="match status" value="1"/>
</dbReference>
<feature type="transmembrane region" description="Helical" evidence="6">
    <location>
        <begin position="26"/>
        <end position="50"/>
    </location>
</feature>
<organism evidence="7 8">
    <name type="scientific">Granulicatella balaenopterae</name>
    <dbReference type="NCBI Taxonomy" id="137733"/>
    <lineage>
        <taxon>Bacteria</taxon>
        <taxon>Bacillati</taxon>
        <taxon>Bacillota</taxon>
        <taxon>Bacilli</taxon>
        <taxon>Lactobacillales</taxon>
        <taxon>Carnobacteriaceae</taxon>
        <taxon>Granulicatella</taxon>
    </lineage>
</organism>
<evidence type="ECO:0000313" key="7">
    <source>
        <dbReference type="EMBL" id="SEQ68807.1"/>
    </source>
</evidence>
<dbReference type="Pfam" id="PF03631">
    <property type="entry name" value="Virul_fac_BrkB"/>
    <property type="match status" value="1"/>
</dbReference>
<evidence type="ECO:0000256" key="6">
    <source>
        <dbReference type="SAM" id="Phobius"/>
    </source>
</evidence>
<protein>
    <submittedName>
        <fullName evidence="7">Membrane protein</fullName>
    </submittedName>
</protein>
<feature type="transmembrane region" description="Helical" evidence="6">
    <location>
        <begin position="169"/>
        <end position="190"/>
    </location>
</feature>